<dbReference type="NCBIfam" id="TIGR01891">
    <property type="entry name" value="amidohydrolases"/>
    <property type="match status" value="1"/>
</dbReference>
<dbReference type="AlphaFoldDB" id="A0A1U7JGU7"/>
<dbReference type="GO" id="GO:0050118">
    <property type="term" value="F:N-acetyldiaminopimelate deacetylase activity"/>
    <property type="evidence" value="ECO:0007669"/>
    <property type="project" value="UniProtKB-ARBA"/>
</dbReference>
<keyword evidence="2" id="KW-0479">Metal-binding</keyword>
<dbReference type="CDD" id="cd05666">
    <property type="entry name" value="M20_Acy1-like"/>
    <property type="match status" value="1"/>
</dbReference>
<keyword evidence="5" id="KW-1185">Reference proteome</keyword>
<dbReference type="FunFam" id="3.30.70.360:FF:000001">
    <property type="entry name" value="N-acetyldiaminopimelate deacetylase"/>
    <property type="match status" value="1"/>
</dbReference>
<comment type="caution">
    <text evidence="4">The sequence shown here is derived from an EMBL/GenBank/DDBJ whole genome shotgun (WGS) entry which is preliminary data.</text>
</comment>
<dbReference type="SUPFAM" id="SSF55031">
    <property type="entry name" value="Bacterial exopeptidase dimerisation domain"/>
    <property type="match status" value="1"/>
</dbReference>
<dbReference type="STRING" id="197461.A3843_09945"/>
<keyword evidence="2" id="KW-0464">Manganese</keyword>
<accession>A0A1U7JGU7</accession>
<dbReference type="PANTHER" id="PTHR11014:SF63">
    <property type="entry name" value="METALLOPEPTIDASE, PUTATIVE (AFU_ORTHOLOGUE AFUA_6G09600)-RELATED"/>
    <property type="match status" value="1"/>
</dbReference>
<feature type="binding site" evidence="2">
    <location>
        <position position="361"/>
    </location>
    <ligand>
        <name>Mn(2+)</name>
        <dbReference type="ChEBI" id="CHEBI:29035"/>
        <label>2</label>
    </ligand>
</feature>
<feature type="domain" description="Peptidase M20 dimerisation" evidence="3">
    <location>
        <begin position="189"/>
        <end position="281"/>
    </location>
</feature>
<dbReference type="Proteomes" id="UP000185783">
    <property type="component" value="Unassembled WGS sequence"/>
</dbReference>
<dbReference type="Pfam" id="PF07687">
    <property type="entry name" value="M20_dimer"/>
    <property type="match status" value="1"/>
</dbReference>
<dbReference type="GO" id="GO:0019877">
    <property type="term" value="P:diaminopimelate biosynthetic process"/>
    <property type="evidence" value="ECO:0007669"/>
    <property type="project" value="UniProtKB-ARBA"/>
</dbReference>
<dbReference type="Gene3D" id="3.30.70.360">
    <property type="match status" value="1"/>
</dbReference>
<evidence type="ECO:0000256" key="2">
    <source>
        <dbReference type="PIRSR" id="PIRSR005962-1"/>
    </source>
</evidence>
<feature type="binding site" evidence="2">
    <location>
        <position position="165"/>
    </location>
    <ligand>
        <name>Mn(2+)</name>
        <dbReference type="ChEBI" id="CHEBI:29035"/>
        <label>2</label>
    </ligand>
</feature>
<evidence type="ECO:0000313" key="4">
    <source>
        <dbReference type="EMBL" id="OKL43914.1"/>
    </source>
</evidence>
<dbReference type="PIRSF" id="PIRSF005962">
    <property type="entry name" value="Pept_M20D_amidohydro"/>
    <property type="match status" value="1"/>
</dbReference>
<name>A0A1U7JGU7_9HYPH</name>
<dbReference type="InterPro" id="IPR002933">
    <property type="entry name" value="Peptidase_M20"/>
</dbReference>
<dbReference type="PANTHER" id="PTHR11014">
    <property type="entry name" value="PEPTIDASE M20 FAMILY MEMBER"/>
    <property type="match status" value="1"/>
</dbReference>
<comment type="cofactor">
    <cofactor evidence="2">
        <name>Mn(2+)</name>
        <dbReference type="ChEBI" id="CHEBI:29035"/>
    </cofactor>
    <text evidence="2">The Mn(2+) ion enhances activity.</text>
</comment>
<protein>
    <submittedName>
        <fullName evidence="4">Amidohydrolase</fullName>
    </submittedName>
</protein>
<dbReference type="InterPro" id="IPR011650">
    <property type="entry name" value="Peptidase_M20_dimer"/>
</dbReference>
<dbReference type="GO" id="GO:0046872">
    <property type="term" value="F:metal ion binding"/>
    <property type="evidence" value="ECO:0007669"/>
    <property type="project" value="UniProtKB-KW"/>
</dbReference>
<dbReference type="InterPro" id="IPR017439">
    <property type="entry name" value="Amidohydrolase"/>
</dbReference>
<dbReference type="RefSeq" id="WP_028481286.1">
    <property type="nucleotide sequence ID" value="NZ_LVVZ01000015.1"/>
</dbReference>
<feature type="binding site" evidence="2">
    <location>
        <position position="139"/>
    </location>
    <ligand>
        <name>Mn(2+)</name>
        <dbReference type="ChEBI" id="CHEBI:29035"/>
        <label>2</label>
    </ligand>
</feature>
<evidence type="ECO:0000313" key="5">
    <source>
        <dbReference type="Proteomes" id="UP000185783"/>
    </source>
</evidence>
<dbReference type="Pfam" id="PF01546">
    <property type="entry name" value="Peptidase_M20"/>
    <property type="match status" value="1"/>
</dbReference>
<dbReference type="SUPFAM" id="SSF53187">
    <property type="entry name" value="Zn-dependent exopeptidases"/>
    <property type="match status" value="1"/>
</dbReference>
<evidence type="ECO:0000259" key="3">
    <source>
        <dbReference type="Pfam" id="PF07687"/>
    </source>
</evidence>
<gene>
    <name evidence="4" type="ORF">A3843_09945</name>
</gene>
<feature type="binding site" evidence="2">
    <location>
        <position position="104"/>
    </location>
    <ligand>
        <name>Mn(2+)</name>
        <dbReference type="ChEBI" id="CHEBI:29035"/>
        <label>2</label>
    </ligand>
</feature>
<organism evidence="4 5">
    <name type="scientific">Pseudovibrio exalbescens</name>
    <dbReference type="NCBI Taxonomy" id="197461"/>
    <lineage>
        <taxon>Bacteria</taxon>
        <taxon>Pseudomonadati</taxon>
        <taxon>Pseudomonadota</taxon>
        <taxon>Alphaproteobacteria</taxon>
        <taxon>Hyphomicrobiales</taxon>
        <taxon>Stappiaceae</taxon>
        <taxon>Pseudovibrio</taxon>
    </lineage>
</organism>
<evidence type="ECO:0000256" key="1">
    <source>
        <dbReference type="ARBA" id="ARBA00022801"/>
    </source>
</evidence>
<dbReference type="EMBL" id="LVVZ01000015">
    <property type="protein sequence ID" value="OKL43914.1"/>
    <property type="molecule type" value="Genomic_DNA"/>
</dbReference>
<proteinExistence type="predicted"/>
<reference evidence="4 5" key="1">
    <citation type="submission" date="2016-03" db="EMBL/GenBank/DDBJ databases">
        <title>Genome sequence of Nesiotobacter sp. nov., a moderately halophilic alphaproteobacterium isolated from the Yellow Sea, China.</title>
        <authorList>
            <person name="Zhang G."/>
            <person name="Zhang R."/>
        </authorList>
    </citation>
    <scope>NUCLEOTIDE SEQUENCE [LARGE SCALE GENOMIC DNA]</scope>
    <source>
        <strain evidence="4 5">WB1-6</strain>
    </source>
</reference>
<dbReference type="Gene3D" id="3.40.630.10">
    <property type="entry name" value="Zn peptidases"/>
    <property type="match status" value="1"/>
</dbReference>
<keyword evidence="1 4" id="KW-0378">Hydrolase</keyword>
<dbReference type="InterPro" id="IPR036264">
    <property type="entry name" value="Bact_exopeptidase_dim_dom"/>
</dbReference>
<sequence>MPIVNRLAEFHDEITAWRRDFHENPEILYEVHRTSARVAELLEGFGIDEVATGIGRTGVVGVIKGRNGGSGKTIGLRADMDALPLTETSGKPWASKHPGKMHACGHDGHTAMLLGTAKYLAETRNFDGTVVVIFQPAEEGGAGAKAMIDDGLMTRWGIDEVYGLHNMPGLPVGEFAIRPGPLMAATDEFEITITGQGGHAARPYETIDPIVAGAQVVNALQSIVSRNANALDAAVISVTVFEAGSAFNIVPETAKLRGTVRTLSNEVREMVEERMKTMVEGICAAHGATATLNYHKGYPVTSNHADQTDFAASVAREVAGSEAKVNSDVTPTMGGEDFSFMLEERPGAFIFAGNGDTAKVHNPAYDFNDDLIPYGCSYFIRLVEKALPVSA</sequence>
<feature type="binding site" evidence="2">
    <location>
        <position position="106"/>
    </location>
    <ligand>
        <name>Mn(2+)</name>
        <dbReference type="ChEBI" id="CHEBI:29035"/>
        <label>2</label>
    </ligand>
</feature>